<accession>A0A7R9JKU0</accession>
<dbReference type="AlphaFoldDB" id="A0A7R9JKU0"/>
<dbReference type="Gene3D" id="6.10.250.2810">
    <property type="match status" value="1"/>
</dbReference>
<feature type="domain" description="Neurotransmitter-gated ion-channel transmembrane" evidence="2">
    <location>
        <begin position="4"/>
        <end position="174"/>
    </location>
</feature>
<name>A0A7R9JKU0_TIMCA</name>
<keyword evidence="1" id="KW-1133">Transmembrane helix</keyword>
<proteinExistence type="predicted"/>
<dbReference type="Pfam" id="PF02932">
    <property type="entry name" value="Neur_chan_memb"/>
    <property type="match status" value="1"/>
</dbReference>
<dbReference type="GO" id="GO:0005230">
    <property type="term" value="F:extracellular ligand-gated monoatomic ion channel activity"/>
    <property type="evidence" value="ECO:0007669"/>
    <property type="project" value="UniProtKB-ARBA"/>
</dbReference>
<dbReference type="InterPro" id="IPR036719">
    <property type="entry name" value="Neuro-gated_channel_TM_sf"/>
</dbReference>
<dbReference type="SUPFAM" id="SSF90112">
    <property type="entry name" value="Neurotransmitter-gated ion-channel transmembrane pore"/>
    <property type="match status" value="1"/>
</dbReference>
<dbReference type="GO" id="GO:0005254">
    <property type="term" value="F:chloride channel activity"/>
    <property type="evidence" value="ECO:0007669"/>
    <property type="project" value="UniProtKB-ARBA"/>
</dbReference>
<dbReference type="GO" id="GO:0099095">
    <property type="term" value="F:ligand-gated monoatomic anion channel activity"/>
    <property type="evidence" value="ECO:0007669"/>
    <property type="project" value="UniProtKB-ARBA"/>
</dbReference>
<feature type="transmembrane region" description="Helical" evidence="1">
    <location>
        <begin position="6"/>
        <end position="29"/>
    </location>
</feature>
<dbReference type="PRINTS" id="PR00253">
    <property type="entry name" value="GABAARECEPTR"/>
</dbReference>
<organism evidence="3">
    <name type="scientific">Timema californicum</name>
    <name type="common">California timema</name>
    <name type="synonym">Walking stick</name>
    <dbReference type="NCBI Taxonomy" id="61474"/>
    <lineage>
        <taxon>Eukaryota</taxon>
        <taxon>Metazoa</taxon>
        <taxon>Ecdysozoa</taxon>
        <taxon>Arthropoda</taxon>
        <taxon>Hexapoda</taxon>
        <taxon>Insecta</taxon>
        <taxon>Pterygota</taxon>
        <taxon>Neoptera</taxon>
        <taxon>Polyneoptera</taxon>
        <taxon>Phasmatodea</taxon>
        <taxon>Timematodea</taxon>
        <taxon>Timematoidea</taxon>
        <taxon>Timematidae</taxon>
        <taxon>Timema</taxon>
    </lineage>
</organism>
<evidence type="ECO:0000313" key="3">
    <source>
        <dbReference type="EMBL" id="CAD7581124.1"/>
    </source>
</evidence>
<gene>
    <name evidence="3" type="ORF">TCMB3V08_LOCUS13657</name>
</gene>
<dbReference type="GO" id="GO:0004888">
    <property type="term" value="F:transmembrane signaling receptor activity"/>
    <property type="evidence" value="ECO:0007669"/>
    <property type="project" value="InterPro"/>
</dbReference>
<keyword evidence="1" id="KW-0472">Membrane</keyword>
<dbReference type="InterPro" id="IPR006028">
    <property type="entry name" value="GABAA/Glycine_rcpt"/>
</dbReference>
<feature type="transmembrane region" description="Helical" evidence="1">
    <location>
        <begin position="160"/>
        <end position="179"/>
    </location>
</feature>
<dbReference type="InterPro" id="IPR038050">
    <property type="entry name" value="Neuro_actylchol_rec"/>
</dbReference>
<evidence type="ECO:0000256" key="1">
    <source>
        <dbReference type="SAM" id="Phobius"/>
    </source>
</evidence>
<keyword evidence="1" id="KW-0812">Transmembrane</keyword>
<evidence type="ECO:0000259" key="2">
    <source>
        <dbReference type="Pfam" id="PF02932"/>
    </source>
</evidence>
<reference evidence="3" key="1">
    <citation type="submission" date="2020-11" db="EMBL/GenBank/DDBJ databases">
        <authorList>
            <person name="Tran Van P."/>
        </authorList>
    </citation>
    <scope>NUCLEOTIDE SEQUENCE</scope>
</reference>
<dbReference type="GO" id="GO:0016020">
    <property type="term" value="C:membrane"/>
    <property type="evidence" value="ECO:0007669"/>
    <property type="project" value="InterPro"/>
</dbReference>
<protein>
    <submittedName>
        <fullName evidence="3">(California timema) hypothetical protein</fullName>
    </submittedName>
</protein>
<dbReference type="EMBL" id="OE210567">
    <property type="protein sequence ID" value="CAD7581124.1"/>
    <property type="molecule type" value="Genomic_DNA"/>
</dbReference>
<dbReference type="Gene3D" id="1.20.58.390">
    <property type="entry name" value="Neurotransmitter-gated ion-channel transmembrane domain"/>
    <property type="match status" value="1"/>
</dbReference>
<dbReference type="InterPro" id="IPR006029">
    <property type="entry name" value="Neurotrans-gated_channel_TM"/>
</dbReference>
<sequence length="182" mass="21026">MDEALDLWMAGCMVFVFAALGEFVVVKVLDVRYQLDKDTRVATLPRILPMEKQPSAHSTRVKTQSLHHRQSSLFSALDYAATEAVLQAEMTQFIFSSLTEKRIHALDKPHCMTAWDVEGVRCRKPSLSFRNRGLVKLAWVDRATGQEKILWQEIDRQSRVLFPVLFLVFVIFYWPILLLKKS</sequence>